<organism evidence="2 3">
    <name type="scientific">Aspergillus ellipticus CBS 707.79</name>
    <dbReference type="NCBI Taxonomy" id="1448320"/>
    <lineage>
        <taxon>Eukaryota</taxon>
        <taxon>Fungi</taxon>
        <taxon>Dikarya</taxon>
        <taxon>Ascomycota</taxon>
        <taxon>Pezizomycotina</taxon>
        <taxon>Eurotiomycetes</taxon>
        <taxon>Eurotiomycetidae</taxon>
        <taxon>Eurotiales</taxon>
        <taxon>Aspergillaceae</taxon>
        <taxon>Aspergillus</taxon>
        <taxon>Aspergillus subgen. Circumdati</taxon>
    </lineage>
</organism>
<feature type="compositionally biased region" description="Polar residues" evidence="1">
    <location>
        <begin position="425"/>
        <end position="439"/>
    </location>
</feature>
<gene>
    <name evidence="2" type="ORF">BO71DRAFT_224858</name>
</gene>
<dbReference type="Proteomes" id="UP000247810">
    <property type="component" value="Unassembled WGS sequence"/>
</dbReference>
<dbReference type="VEuPathDB" id="FungiDB:BO71DRAFT_224858"/>
<feature type="compositionally biased region" description="Polar residues" evidence="1">
    <location>
        <begin position="23"/>
        <end position="33"/>
    </location>
</feature>
<name>A0A319DKX2_9EURO</name>
<feature type="region of interest" description="Disordered" evidence="1">
    <location>
        <begin position="283"/>
        <end position="349"/>
    </location>
</feature>
<reference evidence="2 3" key="1">
    <citation type="submission" date="2018-02" db="EMBL/GenBank/DDBJ databases">
        <title>The genomes of Aspergillus section Nigri reveals drivers in fungal speciation.</title>
        <authorList>
            <consortium name="DOE Joint Genome Institute"/>
            <person name="Vesth T.C."/>
            <person name="Nybo J."/>
            <person name="Theobald S."/>
            <person name="Brandl J."/>
            <person name="Frisvad J.C."/>
            <person name="Nielsen K.F."/>
            <person name="Lyhne E.K."/>
            <person name="Kogle M.E."/>
            <person name="Kuo A."/>
            <person name="Riley R."/>
            <person name="Clum A."/>
            <person name="Nolan M."/>
            <person name="Lipzen A."/>
            <person name="Salamov A."/>
            <person name="Henrissat B."/>
            <person name="Wiebenga A."/>
            <person name="De vries R.P."/>
            <person name="Grigoriev I.V."/>
            <person name="Mortensen U.H."/>
            <person name="Andersen M.R."/>
            <person name="Baker S.E."/>
        </authorList>
    </citation>
    <scope>NUCLEOTIDE SEQUENCE [LARGE SCALE GENOMIC DNA]</scope>
    <source>
        <strain evidence="2 3">CBS 707.79</strain>
    </source>
</reference>
<dbReference type="EMBL" id="KZ825866">
    <property type="protein sequence ID" value="PYH94747.1"/>
    <property type="molecule type" value="Genomic_DNA"/>
</dbReference>
<feature type="region of interest" description="Disordered" evidence="1">
    <location>
        <begin position="109"/>
        <end position="128"/>
    </location>
</feature>
<feature type="region of interest" description="Disordered" evidence="1">
    <location>
        <begin position="423"/>
        <end position="448"/>
    </location>
</feature>
<sequence length="458" mass="50868">MSMVAISVDIRAPGHGSIHQHHAMNSVSTSSVPSEPGPDPLQLSAGPTMSQTTYPGTLSLHNYRKQLSDGDSFILESQEGKSLRRKNAALHLNQAPPMYPHHAVHPFSVSSVASSPPPLSYSPSAMSEQGPESLHGFVLSPNVDVHTLESPIYSKQNPHRLLDTFRDRLEKYPEPNPGLAGSNHKHSRTRSDSILLNMKRPTATIFDHGTSFEILNPHESLNVARIVSFIEDVDRDSTGNHRESYIEVTDDTIIIAGEEHPQSPPPTDPAPEQDEKHVHYELVGDSPHQPMPSISERLETRDSEEDQLPKYKQNRPLPLRPRAWTDDSDLGEPGSPIRDDGGYPSPMSFPVSTPSPFSMDRHHPSPIPHAAAFYDINYWHGAPGYEHGQGYPHPLYSNPPSPYAMPSPFLPQHPPQEIRIHHNISKQSLSNLRKGSKSGSGPLKPFQRLYNALCKKRR</sequence>
<accession>A0A319DKX2</accession>
<keyword evidence="3" id="KW-1185">Reference proteome</keyword>
<dbReference type="OrthoDB" id="4315400at2759"/>
<evidence type="ECO:0000256" key="1">
    <source>
        <dbReference type="SAM" id="MobiDB-lite"/>
    </source>
</evidence>
<protein>
    <submittedName>
        <fullName evidence="2">Uncharacterized protein</fullName>
    </submittedName>
</protein>
<proteinExistence type="predicted"/>
<feature type="region of interest" description="Disordered" evidence="1">
    <location>
        <begin position="15"/>
        <end position="50"/>
    </location>
</feature>
<evidence type="ECO:0000313" key="3">
    <source>
        <dbReference type="Proteomes" id="UP000247810"/>
    </source>
</evidence>
<dbReference type="AlphaFoldDB" id="A0A319DKX2"/>
<evidence type="ECO:0000313" key="2">
    <source>
        <dbReference type="EMBL" id="PYH94747.1"/>
    </source>
</evidence>